<dbReference type="GO" id="GO:0010181">
    <property type="term" value="F:FMN binding"/>
    <property type="evidence" value="ECO:0007669"/>
    <property type="project" value="TreeGrafter"/>
</dbReference>
<dbReference type="AlphaFoldDB" id="A0A1V2ICD9"/>
<accession>A0A1V2ICD9</accession>
<dbReference type="STRING" id="1834516.BL253_12915"/>
<comment type="caution">
    <text evidence="2">The sequence shown here is derived from an EMBL/GenBank/DDBJ whole genome shotgun (WGS) entry which is preliminary data.</text>
</comment>
<dbReference type="Proteomes" id="UP000188929">
    <property type="component" value="Unassembled WGS sequence"/>
</dbReference>
<dbReference type="InterPro" id="IPR050712">
    <property type="entry name" value="NAD(P)H-dep_reductase"/>
</dbReference>
<evidence type="ECO:0000313" key="3">
    <source>
        <dbReference type="Proteomes" id="UP000188929"/>
    </source>
</evidence>
<evidence type="ECO:0000259" key="1">
    <source>
        <dbReference type="Pfam" id="PF03358"/>
    </source>
</evidence>
<organism evidence="2 3">
    <name type="scientific">Pseudofrankia asymbiotica</name>
    <dbReference type="NCBI Taxonomy" id="1834516"/>
    <lineage>
        <taxon>Bacteria</taxon>
        <taxon>Bacillati</taxon>
        <taxon>Actinomycetota</taxon>
        <taxon>Actinomycetes</taxon>
        <taxon>Frankiales</taxon>
        <taxon>Frankiaceae</taxon>
        <taxon>Pseudofrankia</taxon>
    </lineage>
</organism>
<dbReference type="PANTHER" id="PTHR30543">
    <property type="entry name" value="CHROMATE REDUCTASE"/>
    <property type="match status" value="1"/>
</dbReference>
<reference evidence="3" key="1">
    <citation type="submission" date="2016-10" db="EMBL/GenBank/DDBJ databases">
        <title>Frankia sp. NRRL B-16386 Genome sequencing.</title>
        <authorList>
            <person name="Ghodhbane-Gtari F."/>
            <person name="Swanson E."/>
            <person name="Gueddou A."/>
            <person name="Hezbri K."/>
            <person name="Ktari K."/>
            <person name="Nouioui I."/>
            <person name="Morris K."/>
            <person name="Simpson S."/>
            <person name="Abebe-Akele F."/>
            <person name="Thomas K."/>
            <person name="Gtari M."/>
            <person name="Tisa L.S."/>
        </authorList>
    </citation>
    <scope>NUCLEOTIDE SEQUENCE [LARGE SCALE GENOMIC DNA]</scope>
    <source>
        <strain evidence="3">NRRL B-16386</strain>
    </source>
</reference>
<dbReference type="Pfam" id="PF03358">
    <property type="entry name" value="FMN_red"/>
    <property type="match status" value="1"/>
</dbReference>
<dbReference type="OrthoDB" id="9812295at2"/>
<dbReference type="GO" id="GO:0016491">
    <property type="term" value="F:oxidoreductase activity"/>
    <property type="evidence" value="ECO:0007669"/>
    <property type="project" value="InterPro"/>
</dbReference>
<name>A0A1V2ICD9_9ACTN</name>
<dbReference type="RefSeq" id="WP_076816860.1">
    <property type="nucleotide sequence ID" value="NZ_MOMC01000024.1"/>
</dbReference>
<feature type="domain" description="NADPH-dependent FMN reductase-like" evidence="1">
    <location>
        <begin position="3"/>
        <end position="146"/>
    </location>
</feature>
<sequence>MPKLQIIISSTRPGRVGPSIGAWVAEQAGARGGFDVELIDLADVDLPLFDEPKHPRLGDYAHDHTQRWAASVASADAFVFVMAEYNHSFTAPLKNALDFLSAEWQHKPVGFVSYGGVAAGTRAVQAIKPVVAALSMIPAGPAVNIAFVGQKIDSTGTLRADDAMEAAAKLMFDELARWIEVLAPLRPGR</sequence>
<gene>
    <name evidence="2" type="ORF">BL253_12915</name>
</gene>
<dbReference type="EMBL" id="MOMC01000024">
    <property type="protein sequence ID" value="ONH30690.1"/>
    <property type="molecule type" value="Genomic_DNA"/>
</dbReference>
<dbReference type="InterPro" id="IPR005025">
    <property type="entry name" value="FMN_Rdtase-like_dom"/>
</dbReference>
<dbReference type="SUPFAM" id="SSF52218">
    <property type="entry name" value="Flavoproteins"/>
    <property type="match status" value="1"/>
</dbReference>
<keyword evidence="3" id="KW-1185">Reference proteome</keyword>
<dbReference type="Gene3D" id="3.40.50.360">
    <property type="match status" value="1"/>
</dbReference>
<dbReference type="PANTHER" id="PTHR30543:SF21">
    <property type="entry name" value="NAD(P)H-DEPENDENT FMN REDUCTASE LOT6"/>
    <property type="match status" value="1"/>
</dbReference>
<dbReference type="InterPro" id="IPR029039">
    <property type="entry name" value="Flavoprotein-like_sf"/>
</dbReference>
<dbReference type="GO" id="GO:0005829">
    <property type="term" value="C:cytosol"/>
    <property type="evidence" value="ECO:0007669"/>
    <property type="project" value="TreeGrafter"/>
</dbReference>
<protein>
    <submittedName>
        <fullName evidence="2">NADPH-dependent FMN reductase</fullName>
    </submittedName>
</protein>
<evidence type="ECO:0000313" key="2">
    <source>
        <dbReference type="EMBL" id="ONH30690.1"/>
    </source>
</evidence>
<proteinExistence type="predicted"/>